<comment type="caution">
    <text evidence="5">Lacks conserved residue(s) required for the propagation of feature annotation.</text>
</comment>
<evidence type="ECO:0000259" key="8">
    <source>
        <dbReference type="PROSITE" id="PS50941"/>
    </source>
</evidence>
<feature type="disulfide bond" evidence="5">
    <location>
        <begin position="83"/>
        <end position="97"/>
    </location>
</feature>
<dbReference type="InterPro" id="IPR036770">
    <property type="entry name" value="Ankyrin_rpt-contain_sf"/>
</dbReference>
<dbReference type="PROSITE" id="PS00026">
    <property type="entry name" value="CHIT_BIND_I_1"/>
    <property type="match status" value="1"/>
</dbReference>
<sequence>MKAITVLVGLSWLRWALADDIYCDANVPCAIGCCGVKSNVCGLGPNYCSAENCINSCDAKAECNPGGWASEYVNSTTCPLNVCCSEYGFCGTGESFCGTKTPTIPSCDVDSQSITRVIGYYASGGATRACDAMLPESFPQGIYSHIYFAFGSINPDTFEVIPGADGDEALYTKLSALQTRDATQKFWLSIGGWTFTDSDQATATTFSDLAAADITHQNVFFSSLTLFMTTWGFSGVDIDWEYPAASDRSGRTEDYANYPKFLANLKSALDEYSYGLSITLPTSYWYLQHFDLISIEPSVDWFNYMAYDLHGTWDIGNEWTGAILDAHTNLTEIESSMNLLWWNNITSSKVNLGLAFYGRSFTIASSNCDTPGCAYLSAGDEGVCSASAGILLSSEIEQIMSDNDLTPVFYKDAAVKAITWDNDQWVSFDDQETFKIKSDFAKSQCLGGVLVWSVDYDDSNNTLSRGLAAALGNEINIDTSTGLALTESETSDTTTTSKGGQDAYCRFTNCGETCPAGFTTVVRGDKKSQLMLDGSQCWPGSGLTQTLCCPTSTDVPTCQWRGFHNNGKCKGGCNSGEAEVGTNSAGCKSGYQSACCTTTSSTKPYSECAWTSSCESDDTCPSGYSNFIVGSRAGWGGRKKSCSGKKKYNYCCADSVPDAFTNCAWAGFEVAFKNEKYCSDTCPSGTIRIAEQDDFGQTPNVENCIWGKEAYCCGGTVTTSTVSPRAPTYQDTTAKEFDAYLKKYLAAPICPGGFEAEYSASFSSDPLGWKRSISLEKRATDQGITLEVLIPILSTWITSQYPRTDLMEIWNDDTSEAGFGSMNYTVLRDTLYPNAWTGDPEYATDTLLTDMLCNMAEAANGLENLQTDSSILCVSPDDDAGTWDDLVTTKREISARRLDEMVSTARTADGLQPSVSQAIRGVLNGDLSLHYLRWLNPSGAQVILELAFWIGPTAGVAPTAAQRAAYADTTHTAAADRWIVFHLHIPLDRYTFRQEITNDDTFWHLGVGTITVYHGQTVNRSPPRSGDDTLEPRVEFRYSSTYVGGVNNGNMANYNARTQALSCPIGDDIQTRMYLGLDLNAAVQASIRPSVGATLVNSFNLWMYEQGITSLTNLQYLWPSLPGDQGGFELVGGFNGNSNLNPEYANVSEWIIRHQPVTVSPYREFQQPDNITSVALFDHDGTTALYEKGEYANALLCRIVQLNDVSALNQYLIRDPMRGLVANLAIYTDPFYTATYYASTDCLRILLEHHAIHGTPAQFDAPNSTDYLLLNVASSRAHLDTARFLLDCQPAYVDIHARKWDMTALLCAAASFTAHLPDIAPTPSEPKGDLRHHVARSEELMQLLLDRGACARDATNYANIHKTVLSLAISRASPEFVKRLIDEGADVHAKTARELESWSGYDEKLLQDFTPLHMGSLYLNSEGIQILLDCRGSGMEISDMLLCRDSSGSLPLHWAAGSFNQPENEIWARDDIVAQATKTIKLLLKDSNPSSIKIPDKQGNTPLHLASSGETKNDSEHSFVAQAIVKLLLEHGADVGLRNQKGQTPLHLITKDTALMELLLANGADVNDADTDGDTALHFAASNLRYIEAVRFLISRGADLHAKNSKGNTPLHEAAGGYYINDKRRLTSGSYRDGNTRWTNADLMRLQDEVIGVFLDAGCDLDGQCNLAAKTARMILEETRQKWEEREETWRKRDQLRAGRGRGRGRGR</sequence>
<protein>
    <recommendedName>
        <fullName evidence="2">chitinase</fullName>
        <ecNumber evidence="2">3.2.1.14</ecNumber>
    </recommendedName>
</protein>
<dbReference type="InParanoid" id="A7E648"/>
<proteinExistence type="inferred from homology"/>
<dbReference type="KEGG" id="ssl:SS1G_00773"/>
<dbReference type="InterPro" id="IPR050314">
    <property type="entry name" value="Glycosyl_Hydrlase_18"/>
</dbReference>
<dbReference type="PANTHER" id="PTHR11177">
    <property type="entry name" value="CHITINASE"/>
    <property type="match status" value="1"/>
</dbReference>
<keyword evidence="3 5" id="KW-0147">Chitin-binding</keyword>
<dbReference type="GO" id="GO:0006032">
    <property type="term" value="P:chitin catabolic process"/>
    <property type="evidence" value="ECO:0000318"/>
    <property type="project" value="GO_Central"/>
</dbReference>
<dbReference type="GO" id="GO:0005975">
    <property type="term" value="P:carbohydrate metabolic process"/>
    <property type="evidence" value="ECO:0007669"/>
    <property type="project" value="InterPro"/>
</dbReference>
<dbReference type="STRING" id="665079.A7E648"/>
<dbReference type="GO" id="GO:0008061">
    <property type="term" value="F:chitin binding"/>
    <property type="evidence" value="ECO:0007669"/>
    <property type="project" value="UniProtKB-UniRule"/>
</dbReference>
<dbReference type="InterPro" id="IPR017853">
    <property type="entry name" value="GH"/>
</dbReference>
<dbReference type="InterPro" id="IPR001223">
    <property type="entry name" value="Glyco_hydro18_cat"/>
</dbReference>
<dbReference type="PANTHER" id="PTHR11177:SF389">
    <property type="entry name" value="CHITINASE"/>
    <property type="match status" value="1"/>
</dbReference>
<feature type="domain" description="Chitin-binding type-1" evidence="8">
    <location>
        <begin position="60"/>
        <end position="115"/>
    </location>
</feature>
<dbReference type="GO" id="GO:0005576">
    <property type="term" value="C:extracellular region"/>
    <property type="evidence" value="ECO:0000318"/>
    <property type="project" value="GO_Central"/>
</dbReference>
<dbReference type="SUPFAM" id="SSF57016">
    <property type="entry name" value="Plant lectins/antimicrobial peptides"/>
    <property type="match status" value="1"/>
</dbReference>
<dbReference type="GO" id="GO:0004568">
    <property type="term" value="F:chitinase activity"/>
    <property type="evidence" value="ECO:0000318"/>
    <property type="project" value="GO_Central"/>
</dbReference>
<feature type="chain" id="PRO_5002705882" description="chitinase" evidence="7">
    <location>
        <begin position="19"/>
        <end position="1708"/>
    </location>
</feature>
<dbReference type="PROSITE" id="PS51910">
    <property type="entry name" value="GH18_2"/>
    <property type="match status" value="1"/>
</dbReference>
<evidence type="ECO:0000313" key="10">
    <source>
        <dbReference type="EMBL" id="EDN91370.1"/>
    </source>
</evidence>
<dbReference type="SUPFAM" id="SSF48403">
    <property type="entry name" value="Ankyrin repeat"/>
    <property type="match status" value="1"/>
</dbReference>
<dbReference type="Gene3D" id="3.10.50.10">
    <property type="match status" value="1"/>
</dbReference>
<feature type="domain" description="GH18" evidence="9">
    <location>
        <begin position="115"/>
        <end position="474"/>
    </location>
</feature>
<reference evidence="11" key="1">
    <citation type="journal article" date="2011" name="PLoS Genet.">
        <title>Genomic analysis of the necrotrophic fungal pathogens Sclerotinia sclerotiorum and Botrytis cinerea.</title>
        <authorList>
            <person name="Amselem J."/>
            <person name="Cuomo C.A."/>
            <person name="van Kan J.A."/>
            <person name="Viaud M."/>
            <person name="Benito E.P."/>
            <person name="Couloux A."/>
            <person name="Coutinho P.M."/>
            <person name="de Vries R.P."/>
            <person name="Dyer P.S."/>
            <person name="Fillinger S."/>
            <person name="Fournier E."/>
            <person name="Gout L."/>
            <person name="Hahn M."/>
            <person name="Kohn L."/>
            <person name="Lapalu N."/>
            <person name="Plummer K.M."/>
            <person name="Pradier J.M."/>
            <person name="Quevillon E."/>
            <person name="Sharon A."/>
            <person name="Simon A."/>
            <person name="ten Have A."/>
            <person name="Tudzynski B."/>
            <person name="Tudzynski P."/>
            <person name="Wincker P."/>
            <person name="Andrew M."/>
            <person name="Anthouard V."/>
            <person name="Beever R.E."/>
            <person name="Beffa R."/>
            <person name="Benoit I."/>
            <person name="Bouzid O."/>
            <person name="Brault B."/>
            <person name="Chen Z."/>
            <person name="Choquer M."/>
            <person name="Collemare J."/>
            <person name="Cotton P."/>
            <person name="Danchin E.G."/>
            <person name="Da Silva C."/>
            <person name="Gautier A."/>
            <person name="Giraud C."/>
            <person name="Giraud T."/>
            <person name="Gonzalez C."/>
            <person name="Grossetete S."/>
            <person name="Guldener U."/>
            <person name="Henrissat B."/>
            <person name="Howlett B.J."/>
            <person name="Kodira C."/>
            <person name="Kretschmer M."/>
            <person name="Lappartient A."/>
            <person name="Leroch M."/>
            <person name="Levis C."/>
            <person name="Mauceli E."/>
            <person name="Neuveglise C."/>
            <person name="Oeser B."/>
            <person name="Pearson M."/>
            <person name="Poulain J."/>
            <person name="Poussereau N."/>
            <person name="Quesneville H."/>
            <person name="Rascle C."/>
            <person name="Schumacher J."/>
            <person name="Segurens B."/>
            <person name="Sexton A."/>
            <person name="Silva E."/>
            <person name="Sirven C."/>
            <person name="Soanes D.M."/>
            <person name="Talbot N.J."/>
            <person name="Templeton M."/>
            <person name="Yandava C."/>
            <person name="Yarden O."/>
            <person name="Zeng Q."/>
            <person name="Rollins J.A."/>
            <person name="Lebrun M.H."/>
            <person name="Dickman M."/>
        </authorList>
    </citation>
    <scope>NUCLEOTIDE SEQUENCE [LARGE SCALE GENOMIC DNA]</scope>
    <source>
        <strain evidence="11">ATCC 18683 / 1980 / Ss-1</strain>
    </source>
</reference>
<dbReference type="SMART" id="SM00270">
    <property type="entry name" value="ChtBD1"/>
    <property type="match status" value="1"/>
</dbReference>
<dbReference type="InterPro" id="IPR029070">
    <property type="entry name" value="Chitinase_insertion_sf"/>
</dbReference>
<dbReference type="EMBL" id="CH476621">
    <property type="protein sequence ID" value="EDN91370.1"/>
    <property type="molecule type" value="Genomic_DNA"/>
</dbReference>
<organism evidence="10 11">
    <name type="scientific">Sclerotinia sclerotiorum (strain ATCC 18683 / 1980 / Ss-1)</name>
    <name type="common">White mold</name>
    <name type="synonym">Whetzelinia sclerotiorum</name>
    <dbReference type="NCBI Taxonomy" id="665079"/>
    <lineage>
        <taxon>Eukaryota</taxon>
        <taxon>Fungi</taxon>
        <taxon>Dikarya</taxon>
        <taxon>Ascomycota</taxon>
        <taxon>Pezizomycotina</taxon>
        <taxon>Leotiomycetes</taxon>
        <taxon>Helotiales</taxon>
        <taxon>Sclerotiniaceae</taxon>
        <taxon>Sclerotinia</taxon>
    </lineage>
</organism>
<evidence type="ECO:0000259" key="9">
    <source>
        <dbReference type="PROSITE" id="PS51910"/>
    </source>
</evidence>
<dbReference type="HOGENOM" id="CLU_240665_0_0_1"/>
<dbReference type="SUPFAM" id="SSF51445">
    <property type="entry name" value="(Trans)glycosidases"/>
    <property type="match status" value="1"/>
</dbReference>
<dbReference type="OMA" id="WANSHTN"/>
<dbReference type="eggNOG" id="KOG4177">
    <property type="taxonomic scope" value="Eukaryota"/>
</dbReference>
<name>A7E648_SCLS1</name>
<accession>A7E648</accession>
<dbReference type="InterPro" id="IPR001002">
    <property type="entry name" value="Chitin-bd_1"/>
</dbReference>
<feature type="repeat" description="ANK" evidence="4">
    <location>
        <begin position="1572"/>
        <end position="1605"/>
    </location>
</feature>
<evidence type="ECO:0000256" key="6">
    <source>
        <dbReference type="SAM" id="MobiDB-lite"/>
    </source>
</evidence>
<dbReference type="Pfam" id="PF12796">
    <property type="entry name" value="Ank_2"/>
    <property type="match status" value="1"/>
</dbReference>
<dbReference type="Pfam" id="PF00187">
    <property type="entry name" value="Chitin_bind_1"/>
    <property type="match status" value="1"/>
</dbReference>
<keyword evidence="5" id="KW-1015">Disulfide bond</keyword>
<dbReference type="EC" id="3.2.1.14" evidence="2"/>
<dbReference type="CDD" id="cd00035">
    <property type="entry name" value="ChtBD1"/>
    <property type="match status" value="1"/>
</dbReference>
<evidence type="ECO:0000313" key="11">
    <source>
        <dbReference type="Proteomes" id="UP000001312"/>
    </source>
</evidence>
<dbReference type="SUPFAM" id="SSF54556">
    <property type="entry name" value="Chitinase insertion domain"/>
    <property type="match status" value="1"/>
</dbReference>
<feature type="repeat" description="ANK" evidence="4">
    <location>
        <begin position="1360"/>
        <end position="1392"/>
    </location>
</feature>
<dbReference type="eggNOG" id="KOG2806">
    <property type="taxonomic scope" value="Eukaryota"/>
</dbReference>
<dbReference type="InterPro" id="IPR002110">
    <property type="entry name" value="Ankyrin_rpt"/>
</dbReference>
<dbReference type="GO" id="GO:0008843">
    <property type="term" value="F:endochitinase activity"/>
    <property type="evidence" value="ECO:0007669"/>
    <property type="project" value="UniProtKB-EC"/>
</dbReference>
<keyword evidence="4" id="KW-0040">ANK repeat</keyword>
<dbReference type="Pfam" id="PF00704">
    <property type="entry name" value="Glyco_hydro_18"/>
    <property type="match status" value="1"/>
</dbReference>
<dbReference type="PROSITE" id="PS50297">
    <property type="entry name" value="ANK_REP_REGION"/>
    <property type="match status" value="2"/>
</dbReference>
<dbReference type="InterPro" id="IPR011583">
    <property type="entry name" value="Chitinase_II/V-like_cat"/>
</dbReference>
<dbReference type="Gene3D" id="3.30.60.10">
    <property type="entry name" value="Endochitinase-like"/>
    <property type="match status" value="1"/>
</dbReference>
<dbReference type="RefSeq" id="XP_001598684.1">
    <property type="nucleotide sequence ID" value="XM_001598634.1"/>
</dbReference>
<dbReference type="Gene3D" id="1.25.40.20">
    <property type="entry name" value="Ankyrin repeat-containing domain"/>
    <property type="match status" value="3"/>
</dbReference>
<evidence type="ECO:0000256" key="7">
    <source>
        <dbReference type="SAM" id="SignalP"/>
    </source>
</evidence>
<evidence type="ECO:0000256" key="3">
    <source>
        <dbReference type="ARBA" id="ARBA00022669"/>
    </source>
</evidence>
<dbReference type="InterPro" id="IPR018371">
    <property type="entry name" value="Chitin-binding_1_CS"/>
</dbReference>
<dbReference type="SMART" id="SM00248">
    <property type="entry name" value="ANK"/>
    <property type="match status" value="10"/>
</dbReference>
<dbReference type="InterPro" id="IPR036861">
    <property type="entry name" value="Endochitinase-like_sf"/>
</dbReference>
<evidence type="ECO:0000256" key="5">
    <source>
        <dbReference type="PROSITE-ProRule" id="PRU00261"/>
    </source>
</evidence>
<keyword evidence="7" id="KW-0732">Signal</keyword>
<evidence type="ECO:0000256" key="2">
    <source>
        <dbReference type="ARBA" id="ARBA00012729"/>
    </source>
</evidence>
<dbReference type="Gene3D" id="3.20.20.80">
    <property type="entry name" value="Glycosidases"/>
    <property type="match status" value="1"/>
</dbReference>
<feature type="region of interest" description="Disordered" evidence="6">
    <location>
        <begin position="1491"/>
        <end position="1514"/>
    </location>
</feature>
<gene>
    <name evidence="10" type="ORF">SS1G_00773</name>
</gene>
<feature type="signal peptide" evidence="7">
    <location>
        <begin position="1"/>
        <end position="18"/>
    </location>
</feature>
<dbReference type="PROSITE" id="PS50941">
    <property type="entry name" value="CHIT_BIND_I_2"/>
    <property type="match status" value="1"/>
</dbReference>
<dbReference type="SMART" id="SM00636">
    <property type="entry name" value="Glyco_18"/>
    <property type="match status" value="1"/>
</dbReference>
<feature type="disulfide bond" evidence="5">
    <location>
        <begin position="78"/>
        <end position="90"/>
    </location>
</feature>
<dbReference type="PROSITE" id="PS50088">
    <property type="entry name" value="ANK_REPEAT"/>
    <property type="match status" value="3"/>
</dbReference>
<evidence type="ECO:0000256" key="1">
    <source>
        <dbReference type="ARBA" id="ARBA00008682"/>
    </source>
</evidence>
<dbReference type="GeneID" id="5494319"/>
<evidence type="ECO:0000256" key="4">
    <source>
        <dbReference type="PROSITE-ProRule" id="PRU00023"/>
    </source>
</evidence>
<feature type="repeat" description="ANK" evidence="4">
    <location>
        <begin position="1498"/>
        <end position="1540"/>
    </location>
</feature>
<dbReference type="Proteomes" id="UP000001312">
    <property type="component" value="Unassembled WGS sequence"/>
</dbReference>
<feature type="region of interest" description="Disordered" evidence="6">
    <location>
        <begin position="1682"/>
        <end position="1708"/>
    </location>
</feature>
<comment type="similarity">
    <text evidence="1">Belongs to the glycosyl hydrolase 18 family. Chitinase class V subfamily.</text>
</comment>
<feature type="compositionally biased region" description="Basic residues" evidence="6">
    <location>
        <begin position="1699"/>
        <end position="1708"/>
    </location>
</feature>
<keyword evidence="11" id="KW-1185">Reference proteome</keyword>
<feature type="compositionally biased region" description="Basic and acidic residues" evidence="6">
    <location>
        <begin position="1682"/>
        <end position="1697"/>
    </location>
</feature>